<dbReference type="GO" id="GO:0006465">
    <property type="term" value="P:signal peptide processing"/>
    <property type="evidence" value="ECO:0007669"/>
    <property type="project" value="TreeGrafter"/>
</dbReference>
<dbReference type="GO" id="GO:0004190">
    <property type="term" value="F:aspartic-type endopeptidase activity"/>
    <property type="evidence" value="ECO:0007669"/>
    <property type="project" value="InterPro"/>
</dbReference>
<keyword evidence="2" id="KW-0812">Transmembrane</keyword>
<organism evidence="4 5">
    <name type="scientific">Agrococcus jejuensis</name>
    <dbReference type="NCBI Taxonomy" id="399736"/>
    <lineage>
        <taxon>Bacteria</taxon>
        <taxon>Bacillati</taxon>
        <taxon>Actinomycetota</taxon>
        <taxon>Actinomycetes</taxon>
        <taxon>Micrococcales</taxon>
        <taxon>Microbacteriaceae</taxon>
        <taxon>Agrococcus</taxon>
    </lineage>
</organism>
<dbReference type="EMBL" id="LT629695">
    <property type="protein sequence ID" value="SDH66433.1"/>
    <property type="molecule type" value="Genomic_DNA"/>
</dbReference>
<dbReference type="AlphaFoldDB" id="A0A1G8E966"/>
<feature type="domain" description="Prepilin type IV endopeptidase peptidase" evidence="3">
    <location>
        <begin position="88"/>
        <end position="197"/>
    </location>
</feature>
<sequence length="233" mass="23566">MPVEDAPRASRTVDGNAPRKMEPVPLAVALAALACGAAAWALTPWARRLVESDSRWLHRAIPTAFGVAGGAAAVLAATSPAHAVGLGILGIACALLAPVDLATERLPDALVLPALGGLLASLVVASAITGDWARLGTAVLAALAAGLGYFALAWISPSSMGLGDVKLAVPLGLALGWHGWLVLLVGVLAAFVLLLVVAVVLLVVRRSIRGVQVPFGPLMMLGAAAAIAWATLR</sequence>
<evidence type="ECO:0000259" key="3">
    <source>
        <dbReference type="Pfam" id="PF01478"/>
    </source>
</evidence>
<feature type="transmembrane region" description="Helical" evidence="2">
    <location>
        <begin position="135"/>
        <end position="157"/>
    </location>
</feature>
<gene>
    <name evidence="4" type="ORF">SAMN04489720_1937</name>
</gene>
<evidence type="ECO:0000256" key="2">
    <source>
        <dbReference type="SAM" id="Phobius"/>
    </source>
</evidence>
<protein>
    <submittedName>
        <fullName evidence="4">Leader peptidase (Prepilin peptidase) / N-methyltransferase</fullName>
    </submittedName>
</protein>
<keyword evidence="2" id="KW-1133">Transmembrane helix</keyword>
<dbReference type="Proteomes" id="UP000198822">
    <property type="component" value="Chromosome I"/>
</dbReference>
<accession>A0A1G8E966</accession>
<dbReference type="Pfam" id="PF01478">
    <property type="entry name" value="Peptidase_A24"/>
    <property type="match status" value="1"/>
</dbReference>
<feature type="transmembrane region" description="Helical" evidence="2">
    <location>
        <begin position="215"/>
        <end position="232"/>
    </location>
</feature>
<dbReference type="GO" id="GO:0032259">
    <property type="term" value="P:methylation"/>
    <property type="evidence" value="ECO:0007669"/>
    <property type="project" value="UniProtKB-KW"/>
</dbReference>
<dbReference type="InterPro" id="IPR050882">
    <property type="entry name" value="Prepilin_peptidase/N-MTase"/>
</dbReference>
<dbReference type="STRING" id="399736.SAMN04489720_1937"/>
<evidence type="ECO:0000256" key="1">
    <source>
        <dbReference type="ARBA" id="ARBA00005801"/>
    </source>
</evidence>
<reference evidence="5" key="1">
    <citation type="submission" date="2016-10" db="EMBL/GenBank/DDBJ databases">
        <authorList>
            <person name="Varghese N."/>
            <person name="Submissions S."/>
        </authorList>
    </citation>
    <scope>NUCLEOTIDE SEQUENCE [LARGE SCALE GENOMIC DNA]</scope>
    <source>
        <strain evidence="5">DSM 22002</strain>
    </source>
</reference>
<dbReference type="Gene3D" id="1.20.120.1220">
    <property type="match status" value="1"/>
</dbReference>
<feature type="transmembrane region" description="Helical" evidence="2">
    <location>
        <begin position="177"/>
        <end position="203"/>
    </location>
</feature>
<keyword evidence="4" id="KW-0489">Methyltransferase</keyword>
<keyword evidence="5" id="KW-1185">Reference proteome</keyword>
<feature type="transmembrane region" description="Helical" evidence="2">
    <location>
        <begin position="64"/>
        <end position="97"/>
    </location>
</feature>
<dbReference type="InterPro" id="IPR000045">
    <property type="entry name" value="Prepilin_IV_endopep_pep"/>
</dbReference>
<feature type="transmembrane region" description="Helical" evidence="2">
    <location>
        <begin position="24"/>
        <end position="43"/>
    </location>
</feature>
<name>A0A1G8E966_9MICO</name>
<dbReference type="GO" id="GO:0008168">
    <property type="term" value="F:methyltransferase activity"/>
    <property type="evidence" value="ECO:0007669"/>
    <property type="project" value="UniProtKB-KW"/>
</dbReference>
<feature type="transmembrane region" description="Helical" evidence="2">
    <location>
        <begin position="109"/>
        <end position="128"/>
    </location>
</feature>
<keyword evidence="4" id="KW-0808">Transferase</keyword>
<dbReference type="GO" id="GO:0005886">
    <property type="term" value="C:plasma membrane"/>
    <property type="evidence" value="ECO:0007669"/>
    <property type="project" value="TreeGrafter"/>
</dbReference>
<keyword evidence="2" id="KW-0472">Membrane</keyword>
<dbReference type="RefSeq" id="WP_231945016.1">
    <property type="nucleotide sequence ID" value="NZ_LT629695.1"/>
</dbReference>
<proteinExistence type="inferred from homology"/>
<dbReference type="PANTHER" id="PTHR30487:SF0">
    <property type="entry name" value="PREPILIN LEADER PEPTIDASE_N-METHYLTRANSFERASE-RELATED"/>
    <property type="match status" value="1"/>
</dbReference>
<evidence type="ECO:0000313" key="5">
    <source>
        <dbReference type="Proteomes" id="UP000198822"/>
    </source>
</evidence>
<comment type="similarity">
    <text evidence="1">Belongs to the peptidase A24 family.</text>
</comment>
<dbReference type="PANTHER" id="PTHR30487">
    <property type="entry name" value="TYPE 4 PREPILIN-LIKE PROTEINS LEADER PEPTIDE-PROCESSING ENZYME"/>
    <property type="match status" value="1"/>
</dbReference>
<evidence type="ECO:0000313" key="4">
    <source>
        <dbReference type="EMBL" id="SDH66433.1"/>
    </source>
</evidence>